<sequence length="270" mass="28657">MSTEQHSTLSADLDAIQDATQRSDLPVVVVTGASGGIGSRIALDLSRDRLVVAVGRRRERLEELAARAQQGPRRPEAAPGAILPLVADLTDLEGIDAVFSRLPRADALVHAAAIAPRATVADADVPHWRSMLETNVMAPAELTRVLLPLLREAAAPVEADALPGTVVFLGSGASRAVNPYNVAYAASKHAVQALADGLRQETAQTGLRVATVAPGPVDTPMVQWDDDYPKAAPARLIEPETVARSVRHVLDAPADTQLTEVWVRPRVEAK</sequence>
<dbReference type="PANTHER" id="PTHR44196">
    <property type="entry name" value="DEHYDROGENASE/REDUCTASE SDR FAMILY MEMBER 7B"/>
    <property type="match status" value="1"/>
</dbReference>
<accession>A0A199NRY3</accession>
<dbReference type="InterPro" id="IPR036291">
    <property type="entry name" value="NAD(P)-bd_dom_sf"/>
</dbReference>
<reference evidence="4" key="1">
    <citation type="submission" date="2016-06" db="EMBL/GenBank/DDBJ databases">
        <title>Identification of putative biosynthetic pathways for the production of bioactive secondary metabolites by the marine actinomycete Kocuria kristinae RUTW2-3.</title>
        <authorList>
            <person name="Waterworth S.C."/>
            <person name="Walmsley T.A."/>
            <person name="Matongo T."/>
            <person name="Davies-Coleman M.T."/>
            <person name="Dorrington R.A."/>
        </authorList>
    </citation>
    <scope>NUCLEOTIDE SEQUENCE [LARGE SCALE GENOMIC DNA]</scope>
    <source>
        <strain evidence="4">RUTW2-3</strain>
    </source>
</reference>
<evidence type="ECO:0000256" key="1">
    <source>
        <dbReference type="ARBA" id="ARBA00006484"/>
    </source>
</evidence>
<comment type="caution">
    <text evidence="4">The sequence shown here is derived from an EMBL/GenBank/DDBJ whole genome shotgun (WGS) entry which is preliminary data.</text>
</comment>
<dbReference type="AlphaFoldDB" id="A0A199NRY3"/>
<dbReference type="PROSITE" id="PS00061">
    <property type="entry name" value="ADH_SHORT"/>
    <property type="match status" value="1"/>
</dbReference>
<dbReference type="GO" id="GO:0016491">
    <property type="term" value="F:oxidoreductase activity"/>
    <property type="evidence" value="ECO:0007669"/>
    <property type="project" value="UniProtKB-KW"/>
</dbReference>
<dbReference type="SMART" id="SM00822">
    <property type="entry name" value="PKS_KR"/>
    <property type="match status" value="1"/>
</dbReference>
<dbReference type="PRINTS" id="PR00081">
    <property type="entry name" value="GDHRDH"/>
</dbReference>
<evidence type="ECO:0000313" key="5">
    <source>
        <dbReference type="Proteomes" id="UP000053171"/>
    </source>
</evidence>
<feature type="domain" description="Ketoreductase" evidence="3">
    <location>
        <begin position="26"/>
        <end position="220"/>
    </location>
</feature>
<evidence type="ECO:0000259" key="3">
    <source>
        <dbReference type="SMART" id="SM00822"/>
    </source>
</evidence>
<dbReference type="InterPro" id="IPR002347">
    <property type="entry name" value="SDR_fam"/>
</dbReference>
<dbReference type="Gene3D" id="3.40.50.720">
    <property type="entry name" value="NAD(P)-binding Rossmann-like Domain"/>
    <property type="match status" value="1"/>
</dbReference>
<dbReference type="GO" id="GO:0016020">
    <property type="term" value="C:membrane"/>
    <property type="evidence" value="ECO:0007669"/>
    <property type="project" value="TreeGrafter"/>
</dbReference>
<protein>
    <recommendedName>
        <fullName evidence="3">Ketoreductase domain-containing protein</fullName>
    </recommendedName>
</protein>
<dbReference type="InterPro" id="IPR057326">
    <property type="entry name" value="KR_dom"/>
</dbReference>
<comment type="similarity">
    <text evidence="1">Belongs to the short-chain dehydrogenases/reductases (SDR) family.</text>
</comment>
<dbReference type="RefSeq" id="WP_081275559.1">
    <property type="nucleotide sequence ID" value="NZ_JAIUDH010000002.1"/>
</dbReference>
<name>A0A199NRY3_9MICC</name>
<proteinExistence type="inferred from homology"/>
<dbReference type="SUPFAM" id="SSF51735">
    <property type="entry name" value="NAD(P)-binding Rossmann-fold domains"/>
    <property type="match status" value="1"/>
</dbReference>
<dbReference type="PANTHER" id="PTHR44196:SF1">
    <property type="entry name" value="DEHYDROGENASE_REDUCTASE SDR FAMILY MEMBER 7B"/>
    <property type="match status" value="1"/>
</dbReference>
<dbReference type="Proteomes" id="UP000053171">
    <property type="component" value="Unassembled WGS sequence"/>
</dbReference>
<keyword evidence="2" id="KW-0560">Oxidoreductase</keyword>
<gene>
    <name evidence="4" type="ORF">AN277_0208535</name>
</gene>
<evidence type="ECO:0000313" key="4">
    <source>
        <dbReference type="EMBL" id="OAX51456.1"/>
    </source>
</evidence>
<dbReference type="InterPro" id="IPR020904">
    <property type="entry name" value="Sc_DH/Rdtase_CS"/>
</dbReference>
<dbReference type="EMBL" id="LJBJ02000018">
    <property type="protein sequence ID" value="OAX51456.1"/>
    <property type="molecule type" value="Genomic_DNA"/>
</dbReference>
<dbReference type="Pfam" id="PF00106">
    <property type="entry name" value="adh_short"/>
    <property type="match status" value="1"/>
</dbReference>
<evidence type="ECO:0000256" key="2">
    <source>
        <dbReference type="ARBA" id="ARBA00023002"/>
    </source>
</evidence>
<keyword evidence="5" id="KW-1185">Reference proteome</keyword>
<organism evidence="4 5">
    <name type="scientific">Rothia kristinae</name>
    <dbReference type="NCBI Taxonomy" id="37923"/>
    <lineage>
        <taxon>Bacteria</taxon>
        <taxon>Bacillati</taxon>
        <taxon>Actinomycetota</taxon>
        <taxon>Actinomycetes</taxon>
        <taxon>Micrococcales</taxon>
        <taxon>Micrococcaceae</taxon>
        <taxon>Rothia</taxon>
    </lineage>
</organism>